<dbReference type="OrthoDB" id="9849257at2"/>
<organism evidence="1 2">
    <name type="scientific">Xenorhabdus khoisanae</name>
    <dbReference type="NCBI Taxonomy" id="880157"/>
    <lineage>
        <taxon>Bacteria</taxon>
        <taxon>Pseudomonadati</taxon>
        <taxon>Pseudomonadota</taxon>
        <taxon>Gammaproteobacteria</taxon>
        <taxon>Enterobacterales</taxon>
        <taxon>Morganellaceae</taxon>
        <taxon>Xenorhabdus</taxon>
    </lineage>
</organism>
<dbReference type="EMBL" id="LFCV01000086">
    <property type="protein sequence ID" value="KMJ44686.1"/>
    <property type="molecule type" value="Genomic_DNA"/>
</dbReference>
<sequence length="108" mass="12602">MFMFQSIPNIPDVHYISEDELNKLKKELERDHYPQLKVGDKVILLNDDEGVVEEIFNNGAYDCRMERTGKLHMLPPDGMYITPTGYKGYSLDWDETIKINNLKENNHA</sequence>
<comment type="caution">
    <text evidence="1">The sequence shown here is derived from an EMBL/GenBank/DDBJ whole genome shotgun (WGS) entry which is preliminary data.</text>
</comment>
<dbReference type="PATRIC" id="fig|880157.4.peg.2770"/>
<accession>A0A0J5FQV7</accession>
<dbReference type="Proteomes" id="UP000036277">
    <property type="component" value="Unassembled WGS sequence"/>
</dbReference>
<proteinExistence type="predicted"/>
<dbReference type="STRING" id="880157.AB204_12995"/>
<dbReference type="RefSeq" id="WP_047963785.1">
    <property type="nucleotide sequence ID" value="NZ_CAWMBG010000086.1"/>
</dbReference>
<evidence type="ECO:0000313" key="1">
    <source>
        <dbReference type="EMBL" id="KMJ44686.1"/>
    </source>
</evidence>
<dbReference type="AlphaFoldDB" id="A0A0J5FQV7"/>
<keyword evidence="2" id="KW-1185">Reference proteome</keyword>
<evidence type="ECO:0000313" key="2">
    <source>
        <dbReference type="Proteomes" id="UP000036277"/>
    </source>
</evidence>
<protein>
    <submittedName>
        <fullName evidence="1">Uncharacterized protein</fullName>
    </submittedName>
</protein>
<reference evidence="1 2" key="1">
    <citation type="submission" date="2015-06" db="EMBL/GenBank/DDBJ databases">
        <title>Draft Whole-Genome Sequence of the Entomopathogenic Bacterium Xenorhabdus khoisanae.</title>
        <authorList>
            <person name="Naidoo S."/>
            <person name="Featherston J."/>
            <person name="Gray V.M."/>
        </authorList>
    </citation>
    <scope>NUCLEOTIDE SEQUENCE [LARGE SCALE GENOMIC DNA]</scope>
    <source>
        <strain evidence="1 2">MCB</strain>
    </source>
</reference>
<name>A0A0J5FQV7_9GAMM</name>
<gene>
    <name evidence="1" type="ORF">AB204_12995</name>
</gene>